<name>A0AAX4P072_9CHLO</name>
<dbReference type="InterPro" id="IPR039794">
    <property type="entry name" value="Gtb1-like"/>
</dbReference>
<dbReference type="GO" id="GO:0017177">
    <property type="term" value="C:glucosidase II complex"/>
    <property type="evidence" value="ECO:0007669"/>
    <property type="project" value="TreeGrafter"/>
</dbReference>
<evidence type="ECO:0000259" key="8">
    <source>
        <dbReference type="PROSITE" id="PS51914"/>
    </source>
</evidence>
<evidence type="ECO:0000256" key="2">
    <source>
        <dbReference type="ARBA" id="ARBA00022729"/>
    </source>
</evidence>
<dbReference type="InterPro" id="IPR009011">
    <property type="entry name" value="Man6P_isomerase_rcpt-bd_dom_sf"/>
</dbReference>
<keyword evidence="10" id="KW-1185">Reference proteome</keyword>
<dbReference type="Proteomes" id="UP001472866">
    <property type="component" value="Chromosome 02"/>
</dbReference>
<organism evidence="9 10">
    <name type="scientific">Chloropicon roscoffensis</name>
    <dbReference type="NCBI Taxonomy" id="1461544"/>
    <lineage>
        <taxon>Eukaryota</taxon>
        <taxon>Viridiplantae</taxon>
        <taxon>Chlorophyta</taxon>
        <taxon>Chloropicophyceae</taxon>
        <taxon>Chloropicales</taxon>
        <taxon>Chloropicaceae</taxon>
        <taxon>Chloropicon</taxon>
    </lineage>
</organism>
<gene>
    <name evidence="9" type="ORF">HKI87_02g11630</name>
</gene>
<dbReference type="InterPro" id="IPR036607">
    <property type="entry name" value="PRKCSH"/>
</dbReference>
<dbReference type="Pfam" id="PF13015">
    <property type="entry name" value="PRKCSH_1"/>
    <property type="match status" value="1"/>
</dbReference>
<dbReference type="Gene3D" id="4.10.400.10">
    <property type="entry name" value="Low-density Lipoprotein Receptor"/>
    <property type="match status" value="1"/>
</dbReference>
<dbReference type="InterPro" id="IPR036055">
    <property type="entry name" value="LDL_receptor-like_sf"/>
</dbReference>
<keyword evidence="2 7" id="KW-0732">Signal</keyword>
<protein>
    <recommendedName>
        <fullName evidence="1">Glucosidase 2 subunit beta</fullName>
    </recommendedName>
</protein>
<dbReference type="InterPro" id="IPR002172">
    <property type="entry name" value="LDrepeatLR_classA_rpt"/>
</dbReference>
<feature type="compositionally biased region" description="Acidic residues" evidence="6">
    <location>
        <begin position="226"/>
        <end position="265"/>
    </location>
</feature>
<reference evidence="9 10" key="1">
    <citation type="submission" date="2024-03" db="EMBL/GenBank/DDBJ databases">
        <title>Complete genome sequence of the green alga Chloropicon roscoffensis RCC1871.</title>
        <authorList>
            <person name="Lemieux C."/>
            <person name="Pombert J.-F."/>
            <person name="Otis C."/>
            <person name="Turmel M."/>
        </authorList>
    </citation>
    <scope>NUCLEOTIDE SEQUENCE [LARGE SCALE GENOMIC DNA]</scope>
    <source>
        <strain evidence="9 10">RCC1871</strain>
    </source>
</reference>
<feature type="chain" id="PRO_5043691055" description="Glucosidase 2 subunit beta" evidence="7">
    <location>
        <begin position="38"/>
        <end position="536"/>
    </location>
</feature>
<accession>A0AAX4P072</accession>
<evidence type="ECO:0000256" key="1">
    <source>
        <dbReference type="ARBA" id="ARBA00022387"/>
    </source>
</evidence>
<dbReference type="PROSITE" id="PS51914">
    <property type="entry name" value="MRH"/>
    <property type="match status" value="1"/>
</dbReference>
<keyword evidence="4" id="KW-1015">Disulfide bond</keyword>
<dbReference type="GO" id="GO:0006491">
    <property type="term" value="P:N-glycan processing"/>
    <property type="evidence" value="ECO:0007669"/>
    <property type="project" value="TreeGrafter"/>
</dbReference>
<evidence type="ECO:0000256" key="4">
    <source>
        <dbReference type="ARBA" id="ARBA00023157"/>
    </source>
</evidence>
<dbReference type="PANTHER" id="PTHR12630:SF1">
    <property type="entry name" value="GLUCOSIDASE 2 SUBUNIT BETA"/>
    <property type="match status" value="1"/>
</dbReference>
<feature type="region of interest" description="Disordered" evidence="6">
    <location>
        <begin position="217"/>
        <end position="331"/>
    </location>
</feature>
<feature type="domain" description="MRH" evidence="8">
    <location>
        <begin position="422"/>
        <end position="513"/>
    </location>
</feature>
<evidence type="ECO:0000313" key="9">
    <source>
        <dbReference type="EMBL" id="WZN59637.1"/>
    </source>
</evidence>
<evidence type="ECO:0000256" key="5">
    <source>
        <dbReference type="SAM" id="Coils"/>
    </source>
</evidence>
<keyword evidence="5" id="KW-0175">Coiled coil</keyword>
<evidence type="ECO:0000256" key="3">
    <source>
        <dbReference type="ARBA" id="ARBA00022824"/>
    </source>
</evidence>
<proteinExistence type="predicted"/>
<evidence type="ECO:0000256" key="6">
    <source>
        <dbReference type="SAM" id="MobiDB-lite"/>
    </source>
</evidence>
<evidence type="ECO:0000313" key="10">
    <source>
        <dbReference type="Proteomes" id="UP001472866"/>
    </source>
</evidence>
<dbReference type="InterPro" id="IPR028146">
    <property type="entry name" value="PRKCSH_N"/>
</dbReference>
<feature type="signal peptide" evidence="7">
    <location>
        <begin position="1"/>
        <end position="37"/>
    </location>
</feature>
<dbReference type="PROSITE" id="PS50068">
    <property type="entry name" value="LDLRA_2"/>
    <property type="match status" value="1"/>
</dbReference>
<evidence type="ECO:0000256" key="7">
    <source>
        <dbReference type="SAM" id="SignalP"/>
    </source>
</evidence>
<keyword evidence="3" id="KW-0256">Endoplasmic reticulum</keyword>
<dbReference type="Gene3D" id="2.70.130.10">
    <property type="entry name" value="Mannose-6-phosphate receptor binding domain"/>
    <property type="match status" value="1"/>
</dbReference>
<dbReference type="SUPFAM" id="SSF50911">
    <property type="entry name" value="Mannose 6-phosphate receptor domain"/>
    <property type="match status" value="1"/>
</dbReference>
<dbReference type="AlphaFoldDB" id="A0AAX4P072"/>
<feature type="coiled-coil region" evidence="5">
    <location>
        <begin position="376"/>
        <end position="406"/>
    </location>
</feature>
<sequence length="536" mass="58677">MMGLGRSGGGGRRIGTGYVATLLAAAVLFGVVVQCAAEVGTPSVIRGIAPKDRKRYKAAVEGKTFKCFDGVTVVKSSALNDDYCDCPDGSDEPGTSACPNARFHCQNKNYLPKFVPSMFVDDGVCDCCDGTDERSGNCKNTCAEDGKELRSELQSQIRAIEHGLREKGAMVGGNAVDEEDTARQVALVEKKINATSILVDKLEEKIKALNRAQLEEHEKKMREEMGGDDGPGEGEDYDEEEAGDVSDEEYEAAMEEGEGSGETDEDVGRKIASRWTRDPNAAQKDGEGGEAAPRGEGEGDDAGEPAKPEGWDEEEDGEWEPPAAGKSEEDDFDYDTFQRETETIEPAEAEPTKGSQDSFLSIFSRGINIVKKVFGKDEQQMVQAELTKQKNELKRMEGELKRLRDLTTLDFGENNQFLKFYGQCFKKVIEKYTYEICPYGQAKQDHTSLGNFHGLGDDRKTFLFTNGAKCWNGPNRSITVTLKCGSKNELGKVAEPSVCEYVADFTTPVACEESELEAKLAEYRALTGKGEAHDEL</sequence>
<dbReference type="PANTHER" id="PTHR12630">
    <property type="entry name" value="N-LINKED OLIGOSACCHARIDE PROCESSING"/>
    <property type="match status" value="1"/>
</dbReference>
<dbReference type="Pfam" id="PF12999">
    <property type="entry name" value="PRKCSH-like"/>
    <property type="match status" value="1"/>
</dbReference>
<dbReference type="InterPro" id="IPR044865">
    <property type="entry name" value="MRH_dom"/>
</dbReference>
<dbReference type="EMBL" id="CP151502">
    <property type="protein sequence ID" value="WZN59637.1"/>
    <property type="molecule type" value="Genomic_DNA"/>
</dbReference>